<dbReference type="GO" id="GO:0003824">
    <property type="term" value="F:catalytic activity"/>
    <property type="evidence" value="ECO:0007669"/>
    <property type="project" value="UniProtKB-ARBA"/>
</dbReference>
<dbReference type="PANTHER" id="PTHR37017:SF11">
    <property type="entry name" value="ESTERASE_LIPASE_THIOESTERASE DOMAIN-CONTAINING PROTEIN"/>
    <property type="match status" value="1"/>
</dbReference>
<reference evidence="2" key="1">
    <citation type="submission" date="2021-01" db="EMBL/GenBank/DDBJ databases">
        <title>Whole genome shotgun sequence of Virgisporangium ochraceum NBRC 16418.</title>
        <authorList>
            <person name="Komaki H."/>
            <person name="Tamura T."/>
        </authorList>
    </citation>
    <scope>NUCLEOTIDE SEQUENCE</scope>
    <source>
        <strain evidence="2">NBRC 16418</strain>
    </source>
</reference>
<evidence type="ECO:0000313" key="3">
    <source>
        <dbReference type="Proteomes" id="UP000635606"/>
    </source>
</evidence>
<feature type="domain" description="AB hydrolase-1" evidence="1">
    <location>
        <begin position="4"/>
        <end position="208"/>
    </location>
</feature>
<dbReference type="EMBL" id="BOPH01000155">
    <property type="protein sequence ID" value="GIJ75365.1"/>
    <property type="molecule type" value="Genomic_DNA"/>
</dbReference>
<dbReference type="Pfam" id="PF12697">
    <property type="entry name" value="Abhydrolase_6"/>
    <property type="match status" value="1"/>
</dbReference>
<gene>
    <name evidence="2" type="ORF">Voc01_102820</name>
</gene>
<keyword evidence="3" id="KW-1185">Reference proteome</keyword>
<proteinExistence type="predicted"/>
<evidence type="ECO:0000259" key="1">
    <source>
        <dbReference type="Pfam" id="PF12697"/>
    </source>
</evidence>
<dbReference type="Proteomes" id="UP000635606">
    <property type="component" value="Unassembled WGS sequence"/>
</dbReference>
<dbReference type="InterPro" id="IPR029058">
    <property type="entry name" value="AB_hydrolase_fold"/>
</dbReference>
<evidence type="ECO:0000313" key="2">
    <source>
        <dbReference type="EMBL" id="GIJ75365.1"/>
    </source>
</evidence>
<name>A0A8J4A8L8_9ACTN</name>
<organism evidence="2 3">
    <name type="scientific">Virgisporangium ochraceum</name>
    <dbReference type="NCBI Taxonomy" id="65505"/>
    <lineage>
        <taxon>Bacteria</taxon>
        <taxon>Bacillati</taxon>
        <taxon>Actinomycetota</taxon>
        <taxon>Actinomycetes</taxon>
        <taxon>Micromonosporales</taxon>
        <taxon>Micromonosporaceae</taxon>
        <taxon>Virgisporangium</taxon>
    </lineage>
</organism>
<comment type="caution">
    <text evidence="2">The sequence shown here is derived from an EMBL/GenBank/DDBJ whole genome shotgun (WGS) entry which is preliminary data.</text>
</comment>
<dbReference type="InterPro" id="IPR000073">
    <property type="entry name" value="AB_hydrolase_1"/>
</dbReference>
<dbReference type="RefSeq" id="WP_203935128.1">
    <property type="nucleotide sequence ID" value="NZ_BOPH01000155.1"/>
</dbReference>
<dbReference type="Gene3D" id="3.40.50.1820">
    <property type="entry name" value="alpha/beta hydrolase"/>
    <property type="match status" value="1"/>
</dbReference>
<sequence>MDTFLLVHGAWHGAWAWDRLRPLLEAAGARTAAPDLTVGSEVGLADHAREVVTAIDALPGDLVLVGHSYAGMVVRQAADRRPERVGRLVFVDGWIGPHGAGLADLAPPWFRPAVESMADRGLVPSPGAGAFGVTDPTDVAWLEQRLRPHPLKSFLDPASLTGAVDAIPALAVVTAQEQMPFRELASGYPTVAVDGPHDVMLTHPGELATLLLSTR</sequence>
<accession>A0A8J4A8L8</accession>
<dbReference type="SUPFAM" id="SSF53474">
    <property type="entry name" value="alpha/beta-Hydrolases"/>
    <property type="match status" value="1"/>
</dbReference>
<dbReference type="InterPro" id="IPR052897">
    <property type="entry name" value="Sec-Metab_Biosynth_Hydrolase"/>
</dbReference>
<dbReference type="PANTHER" id="PTHR37017">
    <property type="entry name" value="AB HYDROLASE-1 DOMAIN-CONTAINING PROTEIN-RELATED"/>
    <property type="match status" value="1"/>
</dbReference>
<protein>
    <submittedName>
        <fullName evidence="2">Esterase</fullName>
    </submittedName>
</protein>
<dbReference type="AlphaFoldDB" id="A0A8J4A8L8"/>